<dbReference type="GO" id="GO:0004252">
    <property type="term" value="F:serine-type endopeptidase activity"/>
    <property type="evidence" value="ECO:0007669"/>
    <property type="project" value="UniProtKB-UniRule"/>
</dbReference>
<dbReference type="GO" id="GO:0006508">
    <property type="term" value="P:proteolysis"/>
    <property type="evidence" value="ECO:0007669"/>
    <property type="project" value="UniProtKB-KW"/>
</dbReference>
<dbReference type="Gene3D" id="3.40.50.200">
    <property type="entry name" value="Peptidase S8/S53 domain"/>
    <property type="match status" value="1"/>
</dbReference>
<dbReference type="InterPro" id="IPR023827">
    <property type="entry name" value="Peptidase_S8_Asp-AS"/>
</dbReference>
<gene>
    <name evidence="10" type="ORF">HNR67_001517</name>
</gene>
<dbReference type="Gene3D" id="3.50.30.30">
    <property type="match status" value="1"/>
</dbReference>
<dbReference type="Pfam" id="PF00082">
    <property type="entry name" value="Peptidase_S8"/>
    <property type="match status" value="1"/>
</dbReference>
<dbReference type="PROSITE" id="PS00138">
    <property type="entry name" value="SUBTILASE_SER"/>
    <property type="match status" value="1"/>
</dbReference>
<feature type="active site" description="Charge relay system" evidence="5 6">
    <location>
        <position position="564"/>
    </location>
</feature>
<reference evidence="10 11" key="1">
    <citation type="submission" date="2020-08" db="EMBL/GenBank/DDBJ databases">
        <title>Sequencing the genomes of 1000 actinobacteria strains.</title>
        <authorList>
            <person name="Klenk H.-P."/>
        </authorList>
    </citation>
    <scope>NUCLEOTIDE SEQUENCE [LARGE SCALE GENOMIC DNA]</scope>
    <source>
        <strain evidence="10 11">DSM 44230</strain>
    </source>
</reference>
<proteinExistence type="inferred from homology"/>
<dbReference type="InterPro" id="IPR050131">
    <property type="entry name" value="Peptidase_S8_subtilisin-like"/>
</dbReference>
<dbReference type="InterPro" id="IPR015500">
    <property type="entry name" value="Peptidase_S8_subtilisin-rel"/>
</dbReference>
<dbReference type="InterPro" id="IPR036852">
    <property type="entry name" value="Peptidase_S8/S53_dom_sf"/>
</dbReference>
<name>A0A7W7FU36_9PSEU</name>
<evidence type="ECO:0000256" key="3">
    <source>
        <dbReference type="ARBA" id="ARBA00022801"/>
    </source>
</evidence>
<evidence type="ECO:0000256" key="1">
    <source>
        <dbReference type="ARBA" id="ARBA00011073"/>
    </source>
</evidence>
<feature type="chain" id="PRO_5031365831" evidence="8">
    <location>
        <begin position="26"/>
        <end position="1010"/>
    </location>
</feature>
<protein>
    <submittedName>
        <fullName evidence="10">Subtilisin family serine protease</fullName>
    </submittedName>
</protein>
<keyword evidence="2 6" id="KW-0645">Protease</keyword>
<evidence type="ECO:0000256" key="8">
    <source>
        <dbReference type="SAM" id="SignalP"/>
    </source>
</evidence>
<dbReference type="InterPro" id="IPR022398">
    <property type="entry name" value="Peptidase_S8_His-AS"/>
</dbReference>
<feature type="domain" description="Peptidase S8/S53" evidence="9">
    <location>
        <begin position="147"/>
        <end position="602"/>
    </location>
</feature>
<keyword evidence="11" id="KW-1185">Reference proteome</keyword>
<evidence type="ECO:0000256" key="6">
    <source>
        <dbReference type="PROSITE-ProRule" id="PRU01240"/>
    </source>
</evidence>
<feature type="signal peptide" evidence="8">
    <location>
        <begin position="1"/>
        <end position="25"/>
    </location>
</feature>
<keyword evidence="4 6" id="KW-0720">Serine protease</keyword>
<dbReference type="PANTHER" id="PTHR43806:SF11">
    <property type="entry name" value="CEREVISIN-RELATED"/>
    <property type="match status" value="1"/>
</dbReference>
<evidence type="ECO:0000313" key="10">
    <source>
        <dbReference type="EMBL" id="MBB4675399.1"/>
    </source>
</evidence>
<dbReference type="EMBL" id="JACHMH010000001">
    <property type="protein sequence ID" value="MBB4675399.1"/>
    <property type="molecule type" value="Genomic_DNA"/>
</dbReference>
<dbReference type="PRINTS" id="PR00723">
    <property type="entry name" value="SUBTILISIN"/>
</dbReference>
<evidence type="ECO:0000256" key="2">
    <source>
        <dbReference type="ARBA" id="ARBA00022670"/>
    </source>
</evidence>
<accession>A0A7W7FU36</accession>
<dbReference type="SUPFAM" id="SSF52743">
    <property type="entry name" value="Subtilisin-like"/>
    <property type="match status" value="1"/>
</dbReference>
<dbReference type="CDD" id="cd07474">
    <property type="entry name" value="Peptidases_S8_subtilisin_Vpr-like"/>
    <property type="match status" value="1"/>
</dbReference>
<dbReference type="PROSITE" id="PS00136">
    <property type="entry name" value="SUBTILASE_ASP"/>
    <property type="match status" value="1"/>
</dbReference>
<evidence type="ECO:0000256" key="4">
    <source>
        <dbReference type="ARBA" id="ARBA00022825"/>
    </source>
</evidence>
<dbReference type="PROSITE" id="PS51892">
    <property type="entry name" value="SUBTILASE"/>
    <property type="match status" value="1"/>
</dbReference>
<feature type="active site" description="Charge relay system" evidence="5 6">
    <location>
        <position position="156"/>
    </location>
</feature>
<sequence length="1010" mass="103542">MNTRSLALLSLAALLCAGGAVPAGALEEPLLAPGLGTPRVGALPRMSATTLAGRSGPVTAFVELSGARAGEQVVNRLRARDARSRLLRRTTAVAGLLVRAEATALRELAGAPEVRSVRPATRHFRTNAGAGPLTGAVAAWQRLGALGAGVRIGIVDDGIDYTHADFGGTGSFAALDPVKADPRFFPTAKVIGGVDLAGDAYDPVRGVPPKPDDNPLSCGGHGTHVAGSAAGFGVRQDGTPVTEYRDLDVSGLRIGPGAAPLAKLYAIKVFGCAGGTDLVTAALDRALDPNGDGDPADRLDVVNLSLGSDFGDPDSPEALFTRKLTEHGALVVASAGNGGDLYGASGSPGNTPEALTVANSRDAYLLRDAATVLGPQPLAGQRAGQFSLSYPGYAKLDLTRQVVPLPENLDGCREYSAAETAAVRDKLVWLDWDEDTSRRACGSPARATWAHAAGAAGVLLSSTVDDFTAGISGVPEIPVFQFTATSGAGLAEAAKAGALRVRLSGEGRNAIPASKPELTDTISPSSARGVHFPAVKPDLAAPGETIASAASGTGSGISVQTGTSMAAPHVAGLAALLRQRRPDWTPAEVKAALMNTAGADIRHKAAVTGPRRSGAGRVQAVAALETELLAYAAEAPEAVSVTFGAVPAEKPVSLSRNVIIRSKGAARTVRTGYAAATTMPGARIRVEPASVTVPAGGSAQVKITLDVEPAVLRRTPDPTVPLTQDNLPRQFLPDVSGRLLLTPDSGPALRVPVHAAPKPVAHNGLELLRSGDRRLLRFTGDGLNQGAGSLGYRSLASVFELHGSSDGELRHVGATSTAPLEGARGMLGFGLAAKRDWALLGGTVTPYVEISTTGDARPEYRVLATRVPGTDLLVARTDDLTLPEGPLTVDVQPLNGLGGDTDANLYDSNVIVLPVSLLALGIQPEANSAPLTYVAGVQGPWGDGEISTPMAFDPLQPKVFTKGSGKPSLVYAAQPGNSLILQQHGVGWPDLLVLQHHNGSGARARVLPSA</sequence>
<comment type="similarity">
    <text evidence="1 6 7">Belongs to the peptidase S8 family.</text>
</comment>
<dbReference type="PROSITE" id="PS00137">
    <property type="entry name" value="SUBTILASE_HIS"/>
    <property type="match status" value="1"/>
</dbReference>
<evidence type="ECO:0000256" key="7">
    <source>
        <dbReference type="RuleBase" id="RU003355"/>
    </source>
</evidence>
<evidence type="ECO:0000313" key="11">
    <source>
        <dbReference type="Proteomes" id="UP000533598"/>
    </source>
</evidence>
<keyword evidence="8" id="KW-0732">Signal</keyword>
<keyword evidence="3 6" id="KW-0378">Hydrolase</keyword>
<dbReference type="AlphaFoldDB" id="A0A7W7FU36"/>
<dbReference type="InterPro" id="IPR000209">
    <property type="entry name" value="Peptidase_S8/S53_dom"/>
</dbReference>
<feature type="active site" description="Charge relay system" evidence="5 6">
    <location>
        <position position="221"/>
    </location>
</feature>
<evidence type="ECO:0000256" key="5">
    <source>
        <dbReference type="PIRSR" id="PIRSR615500-1"/>
    </source>
</evidence>
<dbReference type="InterPro" id="IPR023828">
    <property type="entry name" value="Peptidase_S8_Ser-AS"/>
</dbReference>
<evidence type="ECO:0000259" key="9">
    <source>
        <dbReference type="Pfam" id="PF00082"/>
    </source>
</evidence>
<dbReference type="InterPro" id="IPR034213">
    <property type="entry name" value="S8_Vpr-like"/>
</dbReference>
<organism evidence="10 11">
    <name type="scientific">Crossiella cryophila</name>
    <dbReference type="NCBI Taxonomy" id="43355"/>
    <lineage>
        <taxon>Bacteria</taxon>
        <taxon>Bacillati</taxon>
        <taxon>Actinomycetota</taxon>
        <taxon>Actinomycetes</taxon>
        <taxon>Pseudonocardiales</taxon>
        <taxon>Pseudonocardiaceae</taxon>
        <taxon>Crossiella</taxon>
    </lineage>
</organism>
<dbReference type="RefSeq" id="WP_185001376.1">
    <property type="nucleotide sequence ID" value="NZ_BAAAUI010000006.1"/>
</dbReference>
<dbReference type="Proteomes" id="UP000533598">
    <property type="component" value="Unassembled WGS sequence"/>
</dbReference>
<comment type="caution">
    <text evidence="10">The sequence shown here is derived from an EMBL/GenBank/DDBJ whole genome shotgun (WGS) entry which is preliminary data.</text>
</comment>
<dbReference type="PANTHER" id="PTHR43806">
    <property type="entry name" value="PEPTIDASE S8"/>
    <property type="match status" value="1"/>
</dbReference>